<organism evidence="1 2">
    <name type="scientific">Pararhizobium capsulatum DSM 1112</name>
    <dbReference type="NCBI Taxonomy" id="1121113"/>
    <lineage>
        <taxon>Bacteria</taxon>
        <taxon>Pseudomonadati</taxon>
        <taxon>Pseudomonadota</taxon>
        <taxon>Alphaproteobacteria</taxon>
        <taxon>Hyphomicrobiales</taxon>
        <taxon>Rhizobiaceae</taxon>
        <taxon>Rhizobium/Agrobacterium group</taxon>
        <taxon>Pararhizobium</taxon>
    </lineage>
</organism>
<dbReference type="EMBL" id="JAUSVF010000003">
    <property type="protein sequence ID" value="MDQ0323563.1"/>
    <property type="molecule type" value="Genomic_DNA"/>
</dbReference>
<accession>A0ABU0BZ76</accession>
<proteinExistence type="predicted"/>
<comment type="caution">
    <text evidence="1">The sequence shown here is derived from an EMBL/GenBank/DDBJ whole genome shotgun (WGS) entry which is preliminary data.</text>
</comment>
<dbReference type="RefSeq" id="WP_307236159.1">
    <property type="nucleotide sequence ID" value="NZ_JAUSVF010000003.1"/>
</dbReference>
<dbReference type="Proteomes" id="UP001230207">
    <property type="component" value="Unassembled WGS sequence"/>
</dbReference>
<reference evidence="1 2" key="1">
    <citation type="submission" date="2023-07" db="EMBL/GenBank/DDBJ databases">
        <title>Genomic Encyclopedia of Type Strains, Phase IV (KMG-IV): sequencing the most valuable type-strain genomes for metagenomic binning, comparative biology and taxonomic classification.</title>
        <authorList>
            <person name="Goeker M."/>
        </authorList>
    </citation>
    <scope>NUCLEOTIDE SEQUENCE [LARGE SCALE GENOMIC DNA]</scope>
    <source>
        <strain evidence="1 2">DSM 1112</strain>
    </source>
</reference>
<gene>
    <name evidence="1" type="ORF">QO002_005769</name>
</gene>
<evidence type="ECO:0000313" key="2">
    <source>
        <dbReference type="Proteomes" id="UP001230207"/>
    </source>
</evidence>
<sequence>MTHHAWTIGSGDRDDVQKVTTLPELHDVLHMLKLPGLALPAWLTMDPWRDKPPADGRYVFNEGGSNEWSVVWTKVTYGPGDES</sequence>
<evidence type="ECO:0000313" key="1">
    <source>
        <dbReference type="EMBL" id="MDQ0323563.1"/>
    </source>
</evidence>
<protein>
    <submittedName>
        <fullName evidence="1">Uncharacterized protein</fullName>
    </submittedName>
</protein>
<keyword evidence="2" id="KW-1185">Reference proteome</keyword>
<name>A0ABU0BZ76_9HYPH</name>